<gene>
    <name evidence="1" type="ORF">DFR74_101656</name>
</gene>
<dbReference type="InterPro" id="IPR029074">
    <property type="entry name" value="Imm49"/>
</dbReference>
<protein>
    <submittedName>
        <fullName evidence="1">Immunity protein 49 of polymorphic toxin system</fullName>
    </submittedName>
</protein>
<keyword evidence="2" id="KW-1185">Reference proteome</keyword>
<dbReference type="RefSeq" id="WP_084538042.1">
    <property type="nucleotide sequence ID" value="NZ_QNRE01000001.1"/>
</dbReference>
<dbReference type="STRING" id="1210090.GCA_001613185_05526"/>
<comment type="caution">
    <text evidence="1">The sequence shown here is derived from an EMBL/GenBank/DDBJ whole genome shotgun (WGS) entry which is preliminary data.</text>
</comment>
<dbReference type="Pfam" id="PF15575">
    <property type="entry name" value="Imm49"/>
    <property type="match status" value="1"/>
</dbReference>
<dbReference type="OrthoDB" id="3476420at2"/>
<dbReference type="AlphaFoldDB" id="A0A366E2P3"/>
<sequence length="230" mass="25659">MRIQAHTLPRDDPVLQAEKFRARIPKAISRISSTGEFFDTAFNTAMANMGAQLLVDPEAMSINSWEAVVPASQIGSTIFAAATAEPGDSVECRINHEVHTFSSIGSAYFVNAGNWLSAFWLAIVCRDQDELDSLSDVPIELLRASGQEYDEYVYDWVDTLQSYWAERPGLIEKLTATLQNSDPAVAAIAPRELLDHILYPPINLFYSFIRRGQVDYNGALVEAINLHKEY</sequence>
<accession>A0A366E2P3</accession>
<name>A0A366E2P3_9NOCA</name>
<reference evidence="1 2" key="1">
    <citation type="submission" date="2018-06" db="EMBL/GenBank/DDBJ databases">
        <title>Genomic Encyclopedia of Type Strains, Phase IV (KMG-IV): sequencing the most valuable type-strain genomes for metagenomic binning, comparative biology and taxonomic classification.</title>
        <authorList>
            <person name="Goeker M."/>
        </authorList>
    </citation>
    <scope>NUCLEOTIDE SEQUENCE [LARGE SCALE GENOMIC DNA]</scope>
    <source>
        <strain evidence="1 2">DSM 44599</strain>
    </source>
</reference>
<evidence type="ECO:0000313" key="2">
    <source>
        <dbReference type="Proteomes" id="UP000252586"/>
    </source>
</evidence>
<dbReference type="Proteomes" id="UP000252586">
    <property type="component" value="Unassembled WGS sequence"/>
</dbReference>
<organism evidence="1 2">
    <name type="scientific">Nocardia puris</name>
    <dbReference type="NCBI Taxonomy" id="208602"/>
    <lineage>
        <taxon>Bacteria</taxon>
        <taxon>Bacillati</taxon>
        <taxon>Actinomycetota</taxon>
        <taxon>Actinomycetes</taxon>
        <taxon>Mycobacteriales</taxon>
        <taxon>Nocardiaceae</taxon>
        <taxon>Nocardia</taxon>
    </lineage>
</organism>
<proteinExistence type="predicted"/>
<dbReference type="EMBL" id="QNRE01000001">
    <property type="protein sequence ID" value="RBO96640.1"/>
    <property type="molecule type" value="Genomic_DNA"/>
</dbReference>
<evidence type="ECO:0000313" key="1">
    <source>
        <dbReference type="EMBL" id="RBO96640.1"/>
    </source>
</evidence>